<proteinExistence type="predicted"/>
<reference evidence="1" key="1">
    <citation type="submission" date="2020-08" db="EMBL/GenBank/DDBJ databases">
        <title>Multicomponent nature underlies the extraordinary mechanical properties of spider dragline silk.</title>
        <authorList>
            <person name="Kono N."/>
            <person name="Nakamura H."/>
            <person name="Mori M."/>
            <person name="Yoshida Y."/>
            <person name="Ohtoshi R."/>
            <person name="Malay A.D."/>
            <person name="Moran D.A.P."/>
            <person name="Tomita M."/>
            <person name="Numata K."/>
            <person name="Arakawa K."/>
        </authorList>
    </citation>
    <scope>NUCLEOTIDE SEQUENCE</scope>
</reference>
<keyword evidence="2" id="KW-1185">Reference proteome</keyword>
<gene>
    <name evidence="1" type="ORF">TNIN_58411</name>
</gene>
<evidence type="ECO:0000313" key="1">
    <source>
        <dbReference type="EMBL" id="GFY62527.1"/>
    </source>
</evidence>
<name>A0A8X7CF03_9ARAC</name>
<dbReference type="AlphaFoldDB" id="A0A8X7CF03"/>
<comment type="caution">
    <text evidence="1">The sequence shown here is derived from an EMBL/GenBank/DDBJ whole genome shotgun (WGS) entry which is preliminary data.</text>
</comment>
<sequence length="82" mass="9310">MKVIPDIKTAFCKSGTAYCPVAYRGAPCLAVKGECTPKSIQFQIDITHVELGHRYNIRAIDNHVYKCFKPYIFFSVVNECSY</sequence>
<evidence type="ECO:0000313" key="2">
    <source>
        <dbReference type="Proteomes" id="UP000886998"/>
    </source>
</evidence>
<protein>
    <submittedName>
        <fullName evidence="1">Uncharacterized protein</fullName>
    </submittedName>
</protein>
<dbReference type="Proteomes" id="UP000886998">
    <property type="component" value="Unassembled WGS sequence"/>
</dbReference>
<dbReference type="EMBL" id="BMAV01014257">
    <property type="protein sequence ID" value="GFY62527.1"/>
    <property type="molecule type" value="Genomic_DNA"/>
</dbReference>
<accession>A0A8X7CF03</accession>
<organism evidence="1 2">
    <name type="scientific">Trichonephila inaurata madagascariensis</name>
    <dbReference type="NCBI Taxonomy" id="2747483"/>
    <lineage>
        <taxon>Eukaryota</taxon>
        <taxon>Metazoa</taxon>
        <taxon>Ecdysozoa</taxon>
        <taxon>Arthropoda</taxon>
        <taxon>Chelicerata</taxon>
        <taxon>Arachnida</taxon>
        <taxon>Araneae</taxon>
        <taxon>Araneomorphae</taxon>
        <taxon>Entelegynae</taxon>
        <taxon>Araneoidea</taxon>
        <taxon>Nephilidae</taxon>
        <taxon>Trichonephila</taxon>
        <taxon>Trichonephila inaurata</taxon>
    </lineage>
</organism>